<protein>
    <submittedName>
        <fullName evidence="2">Uncharacterized protein</fullName>
    </submittedName>
</protein>
<dbReference type="PANTHER" id="PTHR42085">
    <property type="entry name" value="F-BOX DOMAIN-CONTAINING PROTEIN"/>
    <property type="match status" value="1"/>
</dbReference>
<evidence type="ECO:0000313" key="3">
    <source>
        <dbReference type="Proteomes" id="UP000215127"/>
    </source>
</evidence>
<reference evidence="2 3" key="1">
    <citation type="submission" date="2016-06" db="EMBL/GenBank/DDBJ databases">
        <authorList>
            <person name="Kjaerup R.B."/>
            <person name="Dalgaard T.S."/>
            <person name="Juul-Madsen H.R."/>
        </authorList>
    </citation>
    <scope>NUCLEOTIDE SEQUENCE [LARGE SCALE GENOMIC DNA]</scope>
</reference>
<dbReference type="AlphaFoldDB" id="A0A1X7RGN4"/>
<feature type="compositionally biased region" description="Polar residues" evidence="1">
    <location>
        <begin position="43"/>
        <end position="58"/>
    </location>
</feature>
<name>A0A1X7RGN4_ZYMT9</name>
<feature type="compositionally biased region" description="Basic and acidic residues" evidence="1">
    <location>
        <begin position="230"/>
        <end position="240"/>
    </location>
</feature>
<sequence length="494" mass="55789">MAQPARKKQRTTSSVKSLSHSQSPTTIAATDPSSDDQIKTSESELSSEGTDNDAQTQPFRFLDLSPELRINIYEIVASAQSPIILSNKGHLQVDSRLCSVSRQVRSEYLSVFEDAPEITTVVSRFNFGPTISFINRLSEERVNKFSSFSKSPIKRTINIRLLLPGYVSSYERAEIQQFQGFLVRWMNRFKKPAKRGVNMNFTYNFIFAVTRMTSPPPRKKVRPNPVEELSSGKDQSDSEPRLSTTAHSDRSSFNDQTSPERASADQTYADRDTANQVPADQGSTPAMPFRFLDLAPELRDAIYQIDVTDHAPITLKRSGRLIVKSKLCAVSHQVRDEYLTALEYTPEIKTIVERFDLRPIVTFLNRLSQAHAHKLSRSAISPENRSITIIFKEPYRRSQFNDALLKRWLNRFETVNKRGLDMNFSYSFRASGRIISHTAQTTAHAFLTGLMAGYTGRAVEELQNVINSLAALYRNARRSGGSYWWPLVAVPGSA</sequence>
<dbReference type="InterPro" id="IPR038883">
    <property type="entry name" value="AN11006-like"/>
</dbReference>
<feature type="compositionally biased region" description="Polar residues" evidence="1">
    <location>
        <begin position="11"/>
        <end position="32"/>
    </location>
</feature>
<feature type="compositionally biased region" description="Basic residues" evidence="1">
    <location>
        <begin position="1"/>
        <end position="10"/>
    </location>
</feature>
<organism evidence="2 3">
    <name type="scientific">Zymoseptoria tritici (strain ST99CH_3D7)</name>
    <dbReference type="NCBI Taxonomy" id="1276538"/>
    <lineage>
        <taxon>Eukaryota</taxon>
        <taxon>Fungi</taxon>
        <taxon>Dikarya</taxon>
        <taxon>Ascomycota</taxon>
        <taxon>Pezizomycotina</taxon>
        <taxon>Dothideomycetes</taxon>
        <taxon>Dothideomycetidae</taxon>
        <taxon>Mycosphaerellales</taxon>
        <taxon>Mycosphaerellaceae</taxon>
        <taxon>Zymoseptoria</taxon>
    </lineage>
</organism>
<feature type="region of interest" description="Disordered" evidence="1">
    <location>
        <begin position="214"/>
        <end position="270"/>
    </location>
</feature>
<dbReference type="PANTHER" id="PTHR42085:SF2">
    <property type="entry name" value="F-BOX DOMAIN-CONTAINING PROTEIN"/>
    <property type="match status" value="1"/>
</dbReference>
<evidence type="ECO:0000313" key="2">
    <source>
        <dbReference type="EMBL" id="SMQ46584.1"/>
    </source>
</evidence>
<feature type="compositionally biased region" description="Polar residues" evidence="1">
    <location>
        <begin position="253"/>
        <end position="266"/>
    </location>
</feature>
<feature type="region of interest" description="Disordered" evidence="1">
    <location>
        <begin position="1"/>
        <end position="58"/>
    </location>
</feature>
<keyword evidence="3" id="KW-1185">Reference proteome</keyword>
<dbReference type="Proteomes" id="UP000215127">
    <property type="component" value="Chromosome 1"/>
</dbReference>
<gene>
    <name evidence="2" type="ORF">ZT3D7_G1730</name>
</gene>
<proteinExistence type="predicted"/>
<evidence type="ECO:0000256" key="1">
    <source>
        <dbReference type="SAM" id="MobiDB-lite"/>
    </source>
</evidence>
<accession>A0A1X7RGN4</accession>
<dbReference type="EMBL" id="LT853692">
    <property type="protein sequence ID" value="SMQ46584.1"/>
    <property type="molecule type" value="Genomic_DNA"/>
</dbReference>